<feature type="chain" id="PRO_5032898563" description="alpha-1,2-Mannosidase" evidence="9">
    <location>
        <begin position="21"/>
        <end position="551"/>
    </location>
</feature>
<keyword evidence="7" id="KW-0326">Glycosidase</keyword>
<evidence type="ECO:0000313" key="11">
    <source>
        <dbReference type="Proteomes" id="UP000637704"/>
    </source>
</evidence>
<dbReference type="GO" id="GO:0016020">
    <property type="term" value="C:membrane"/>
    <property type="evidence" value="ECO:0007669"/>
    <property type="project" value="InterPro"/>
</dbReference>
<dbReference type="GO" id="GO:0044322">
    <property type="term" value="C:endoplasmic reticulum quality control compartment"/>
    <property type="evidence" value="ECO:0007669"/>
    <property type="project" value="GOC"/>
</dbReference>
<evidence type="ECO:0000256" key="9">
    <source>
        <dbReference type="SAM" id="SignalP"/>
    </source>
</evidence>
<evidence type="ECO:0000256" key="6">
    <source>
        <dbReference type="PIRSR" id="PIRSR601382-2"/>
    </source>
</evidence>
<reference evidence="10" key="1">
    <citation type="submission" date="2019-09" db="EMBL/GenBank/DDBJ databases">
        <title>Bird 10,000 Genomes (B10K) Project - Family phase.</title>
        <authorList>
            <person name="Zhang G."/>
        </authorList>
    </citation>
    <scope>NUCLEOTIDE SEQUENCE</scope>
    <source>
        <strain evidence="10">B10K-DU-025-06</strain>
        <tissue evidence="10">Mixed tissue sample</tissue>
    </source>
</reference>
<keyword evidence="6" id="KW-0479">Metal-binding</keyword>
<evidence type="ECO:0000256" key="8">
    <source>
        <dbReference type="SAM" id="MobiDB-lite"/>
    </source>
</evidence>
<comment type="caution">
    <text evidence="10">The sequence shown here is derived from an EMBL/GenBank/DDBJ whole genome shotgun (WGS) entry which is preliminary data.</text>
</comment>
<protein>
    <recommendedName>
        <fullName evidence="7">alpha-1,2-Mannosidase</fullName>
        <ecNumber evidence="7">3.2.1.-</ecNumber>
    </recommendedName>
</protein>
<dbReference type="EC" id="3.2.1.-" evidence="7"/>
<feature type="non-terminal residue" evidence="10">
    <location>
        <position position="1"/>
    </location>
</feature>
<keyword evidence="6" id="KW-0106">Calcium</keyword>
<dbReference type="InterPro" id="IPR001382">
    <property type="entry name" value="Glyco_hydro_47"/>
</dbReference>
<dbReference type="Proteomes" id="UP000637704">
    <property type="component" value="Unassembled WGS sequence"/>
</dbReference>
<feature type="binding site" evidence="6">
    <location>
        <position position="451"/>
    </location>
    <ligand>
        <name>Ca(2+)</name>
        <dbReference type="ChEBI" id="CHEBI:29108"/>
    </ligand>
</feature>
<dbReference type="GO" id="GO:0004571">
    <property type="term" value="F:mannosyl-oligosaccharide 1,2-alpha-mannosidase activity"/>
    <property type="evidence" value="ECO:0007669"/>
    <property type="project" value="InterPro"/>
</dbReference>
<feature type="signal peptide" evidence="9">
    <location>
        <begin position="1"/>
        <end position="20"/>
    </location>
</feature>
<evidence type="ECO:0000256" key="2">
    <source>
        <dbReference type="ARBA" id="ARBA00007658"/>
    </source>
</evidence>
<dbReference type="SUPFAM" id="SSF48225">
    <property type="entry name" value="Seven-hairpin glycosidases"/>
    <property type="match status" value="1"/>
</dbReference>
<comment type="cofactor">
    <cofactor evidence="6">
        <name>Ca(2+)</name>
        <dbReference type="ChEBI" id="CHEBI:29108"/>
    </cofactor>
</comment>
<dbReference type="GO" id="GO:0006986">
    <property type="term" value="P:response to unfolded protein"/>
    <property type="evidence" value="ECO:0007669"/>
    <property type="project" value="UniProtKB-KW"/>
</dbReference>
<accession>A0A851XKB2</accession>
<keyword evidence="7" id="KW-0378">Hydrolase</keyword>
<feature type="compositionally biased region" description="Basic and acidic residues" evidence="8">
    <location>
        <begin position="497"/>
        <end position="519"/>
    </location>
</feature>
<dbReference type="InterPro" id="IPR012341">
    <property type="entry name" value="6hp_glycosidase-like_sf"/>
</dbReference>
<comment type="subcellular location">
    <subcellularLocation>
        <location evidence="1">Endoplasmic reticulum</location>
    </subcellularLocation>
</comment>
<dbReference type="PRINTS" id="PR00747">
    <property type="entry name" value="GLYHDRLASE47"/>
</dbReference>
<evidence type="ECO:0000256" key="3">
    <source>
        <dbReference type="ARBA" id="ARBA00022824"/>
    </source>
</evidence>
<keyword evidence="4" id="KW-0325">Glycoprotein</keyword>
<sequence length="551" mass="61374">AASVLPWLWSLLCLWALRLPAPPAGPGAAARELDVASYRERVRAMFYHAYEHYLESAFPYDELRPLTCDGQDTWGSFSLTLIDALDTLLILGNISEFQRVVGVLQEGVDFDIDVNASVFETNIRVVGGLLSAHLLSKKAGVEVEVGWPCSGPLLRMAEEAARKLLPAFQTPTGMPYGTVNLLHGVNPGETPVTCIAGIGTFIVEFATLSHLTGDPVFEDIARKALKALWKNRSDIGLVGNHIDVITAKWVAQDAGIGAGVDSYFEYLVKGAILLQDEELMSMFLEYNKAIKNYTKFDDWYLWVQMYKGTVSMPVFHSVLKVVKGISLLPCVHGLLILMLANVWGFFAELIESAMYLYRATRDPTLLELGRDAVESIEKISKVDCGFATIKDLRDHRLDNRMESFFLAETIKYLYLLFDPDNFIHNDGSDFDVVITPYGECVLNAGGYIFNTEAHPIDPAALHCCRKRKEEQWEVEDMMREFYSLKKPKKFTLKRASTHGEGEGAKDPEDASSEKGGEKRNSKKSSHSLLSCPSQSFNSKLAVLGQVFLDNT</sequence>
<feature type="non-terminal residue" evidence="10">
    <location>
        <position position="551"/>
    </location>
</feature>
<dbReference type="PANTHER" id="PTHR45679">
    <property type="entry name" value="ER DEGRADATION-ENHANCING ALPHA-MANNOSIDASE-LIKE PROTEIN 2"/>
    <property type="match status" value="1"/>
</dbReference>
<keyword evidence="9" id="KW-0732">Signal</keyword>
<dbReference type="AlphaFoldDB" id="A0A851XKB2"/>
<keyword evidence="11" id="KW-1185">Reference proteome</keyword>
<keyword evidence="5" id="KW-0834">Unfolded protein response</keyword>
<evidence type="ECO:0000313" key="10">
    <source>
        <dbReference type="EMBL" id="NXD67347.1"/>
    </source>
</evidence>
<dbReference type="InterPro" id="IPR044674">
    <property type="entry name" value="EDEM1/2/3"/>
</dbReference>
<evidence type="ECO:0000256" key="5">
    <source>
        <dbReference type="ARBA" id="ARBA00023230"/>
    </source>
</evidence>
<dbReference type="GO" id="GO:1904380">
    <property type="term" value="P:endoplasmic reticulum mannose trimming"/>
    <property type="evidence" value="ECO:0007669"/>
    <property type="project" value="InterPro"/>
</dbReference>
<comment type="similarity">
    <text evidence="2 7">Belongs to the glycosyl hydrolase 47 family.</text>
</comment>
<evidence type="ECO:0000256" key="4">
    <source>
        <dbReference type="ARBA" id="ARBA00023180"/>
    </source>
</evidence>
<name>A0A851XKB2_EOLRO</name>
<dbReference type="Pfam" id="PF01532">
    <property type="entry name" value="Glyco_hydro_47"/>
    <property type="match status" value="2"/>
</dbReference>
<dbReference type="GO" id="GO:0005509">
    <property type="term" value="F:calcium ion binding"/>
    <property type="evidence" value="ECO:0007669"/>
    <property type="project" value="InterPro"/>
</dbReference>
<dbReference type="Gene3D" id="1.50.10.10">
    <property type="match status" value="2"/>
</dbReference>
<keyword evidence="3" id="KW-0256">Endoplasmic reticulum</keyword>
<dbReference type="EMBL" id="WBNI01000390">
    <property type="protein sequence ID" value="NXD67347.1"/>
    <property type="molecule type" value="Genomic_DNA"/>
</dbReference>
<dbReference type="GO" id="GO:0005975">
    <property type="term" value="P:carbohydrate metabolic process"/>
    <property type="evidence" value="ECO:0007669"/>
    <property type="project" value="InterPro"/>
</dbReference>
<dbReference type="PANTHER" id="PTHR45679:SF6">
    <property type="entry name" value="ER DEGRADATION-ENHANCING ALPHA-MANNOSIDASE-LIKE PROTEIN 2"/>
    <property type="match status" value="1"/>
</dbReference>
<feature type="region of interest" description="Disordered" evidence="8">
    <location>
        <begin position="493"/>
        <end position="532"/>
    </location>
</feature>
<dbReference type="InterPro" id="IPR036026">
    <property type="entry name" value="Seven-hairpin_glycosidases"/>
</dbReference>
<gene>
    <name evidence="10" type="primary">Edem2</name>
    <name evidence="10" type="ORF">EOLROS_R05147</name>
</gene>
<evidence type="ECO:0000256" key="1">
    <source>
        <dbReference type="ARBA" id="ARBA00004240"/>
    </source>
</evidence>
<evidence type="ECO:0000256" key="7">
    <source>
        <dbReference type="RuleBase" id="RU361193"/>
    </source>
</evidence>
<organism evidence="10 11">
    <name type="scientific">Eolophus roseicapilla</name>
    <name type="common">Galah cockatoo</name>
    <name type="synonym">Cacatua roseicapilla</name>
    <dbReference type="NCBI Taxonomy" id="176039"/>
    <lineage>
        <taxon>Eukaryota</taxon>
        <taxon>Metazoa</taxon>
        <taxon>Chordata</taxon>
        <taxon>Craniata</taxon>
        <taxon>Vertebrata</taxon>
        <taxon>Euteleostomi</taxon>
        <taxon>Archelosauria</taxon>
        <taxon>Archosauria</taxon>
        <taxon>Dinosauria</taxon>
        <taxon>Saurischia</taxon>
        <taxon>Theropoda</taxon>
        <taxon>Coelurosauria</taxon>
        <taxon>Aves</taxon>
        <taxon>Neognathae</taxon>
        <taxon>Neoaves</taxon>
        <taxon>Telluraves</taxon>
        <taxon>Australaves</taxon>
        <taxon>Psittaciformes</taxon>
        <taxon>Cacatuidae</taxon>
        <taxon>Eolophus</taxon>
    </lineage>
</organism>
<proteinExistence type="inferred from homology"/>